<keyword evidence="2" id="KW-1185">Reference proteome</keyword>
<protein>
    <submittedName>
        <fullName evidence="1">Protein CBG26588</fullName>
    </submittedName>
</protein>
<reference evidence="1 2" key="1">
    <citation type="journal article" date="2003" name="PLoS Biol.">
        <title>The genome sequence of Caenorhabditis briggsae: a platform for comparative genomics.</title>
        <authorList>
            <person name="Stein L.D."/>
            <person name="Bao Z."/>
            <person name="Blasiar D."/>
            <person name="Blumenthal T."/>
            <person name="Brent M.R."/>
            <person name="Chen N."/>
            <person name="Chinwalla A."/>
            <person name="Clarke L."/>
            <person name="Clee C."/>
            <person name="Coghlan A."/>
            <person name="Coulson A."/>
            <person name="D'Eustachio P."/>
            <person name="Fitch D.H."/>
            <person name="Fulton L.A."/>
            <person name="Fulton R.E."/>
            <person name="Griffiths-Jones S."/>
            <person name="Harris T.W."/>
            <person name="Hillier L.W."/>
            <person name="Kamath R."/>
            <person name="Kuwabara P.E."/>
            <person name="Mardis E.R."/>
            <person name="Marra M.A."/>
            <person name="Miner T.L."/>
            <person name="Minx P."/>
            <person name="Mullikin J.C."/>
            <person name="Plumb R.W."/>
            <person name="Rogers J."/>
            <person name="Schein J.E."/>
            <person name="Sohrmann M."/>
            <person name="Spieth J."/>
            <person name="Stajich J.E."/>
            <person name="Wei C."/>
            <person name="Willey D."/>
            <person name="Wilson R.K."/>
            <person name="Durbin R."/>
            <person name="Waterston R.H."/>
        </authorList>
    </citation>
    <scope>NUCLEOTIDE SEQUENCE [LARGE SCALE GENOMIC DNA]</scope>
    <source>
        <strain evidence="1 2">AF16</strain>
    </source>
</reference>
<evidence type="ECO:0000313" key="2">
    <source>
        <dbReference type="Proteomes" id="UP000008549"/>
    </source>
</evidence>
<sequence>MTFSILTSPINDQSKHIYSHLPALVNKIVVVCPCVCVFQRGKKRATATSRILSLPTISLCSLRLPHYLRLFFCTICRRHFCRPGTSPWCIHHTRIDLVSSHPQTVTFLCIGAVCQPGTFGLSGES</sequence>
<reference evidence="1 2" key="2">
    <citation type="journal article" date="2011" name="PLoS Genet.">
        <title>Caenorhabditis briggsae recombinant inbred line genotypes reveal inter-strain incompatibility and the evolution of recombination.</title>
        <authorList>
            <person name="Ross J.A."/>
            <person name="Koboldt D.C."/>
            <person name="Staisch J.E."/>
            <person name="Chamberlin H.M."/>
            <person name="Gupta B.P."/>
            <person name="Miller R.D."/>
            <person name="Baird S.E."/>
            <person name="Haag E.S."/>
        </authorList>
    </citation>
    <scope>NUCLEOTIDE SEQUENCE [LARGE SCALE GENOMIC DNA]</scope>
    <source>
        <strain evidence="1 2">AF16</strain>
    </source>
</reference>
<dbReference type="AlphaFoldDB" id="B6IIE8"/>
<evidence type="ECO:0000313" key="1">
    <source>
        <dbReference type="EMBL" id="CAR99678.1"/>
    </source>
</evidence>
<dbReference type="KEGG" id="cbr:CBG_26588"/>
<dbReference type="RefSeq" id="XP_045099239.1">
    <property type="nucleotide sequence ID" value="XM_045237565.1"/>
</dbReference>
<dbReference type="Proteomes" id="UP000008549">
    <property type="component" value="Unassembled WGS sequence"/>
</dbReference>
<dbReference type="InParanoid" id="B6IIE8"/>
<dbReference type="GeneID" id="68918066"/>
<accession>B6IIE8</accession>
<dbReference type="HOGENOM" id="CLU_1994637_0_0_1"/>
<name>B6IIE8_CAEBR</name>
<proteinExistence type="predicted"/>
<dbReference type="EMBL" id="HE601540">
    <property type="protein sequence ID" value="CAR99678.1"/>
    <property type="molecule type" value="Genomic_DNA"/>
</dbReference>
<dbReference type="CTD" id="68918066"/>
<organism evidence="1 2">
    <name type="scientific">Caenorhabditis briggsae</name>
    <dbReference type="NCBI Taxonomy" id="6238"/>
    <lineage>
        <taxon>Eukaryota</taxon>
        <taxon>Metazoa</taxon>
        <taxon>Ecdysozoa</taxon>
        <taxon>Nematoda</taxon>
        <taxon>Chromadorea</taxon>
        <taxon>Rhabditida</taxon>
        <taxon>Rhabditina</taxon>
        <taxon>Rhabditomorpha</taxon>
        <taxon>Rhabditoidea</taxon>
        <taxon>Rhabditidae</taxon>
        <taxon>Peloderinae</taxon>
        <taxon>Caenorhabditis</taxon>
    </lineage>
</organism>
<gene>
    <name evidence="1" type="ORF">CBG26588</name>
    <name evidence="1" type="ORF">CBG_26588</name>
</gene>